<dbReference type="AlphaFoldDB" id="A0A395UPX5"/>
<name>A0A395UPX5_PHOVU</name>
<comment type="caution">
    <text evidence="2">The sequence shown here is derived from an EMBL/GenBank/DDBJ whole genome shotgun (WGS) entry which is preliminary data.</text>
</comment>
<sequence length="892" mass="101613">MICKYYLMIGSNTVDTAGNSCIDVSRMIANISDIKTTYTRVDLGGVVRKCGSTMEFVEEARERFISLYNKDKLKSLASFAVYGISNNWTYNKLFECPHDFSTFKYDSYRARIGCIDNSAAALIKANKGTIYEYPVSEMREDIPLNYDGVRIRNEVSFQIIGETVEDKEYMEKFIPKDAWWWIPYVNYTVTNEVNNRSFVTMDQEETFLKFGTDCGWGFPANSCTSSFFLECIEDNYVTVDFSNFYIESKKFGHVLCKITTSGNIQLLTCGYSNLLGLDANTNTSAVKWSGKLLAGERLQYAIFNHQRMSVQDGRTVRIHNNTGITSWNDLGDPVNIDVISPLKLLSRLLESISANSERIYCSIKPTIRTYISNAFTEKDNWRLNGSRLVAAESIRNFEKAKIYSSFSKFCEWMETVFGYVYTIEMKSRPNTDLPYADILNNSHDFEGFTTYKANITSITDNFTLHFSTTDGYFLAIVYASITLDRSPNFPGYERYQVYDNANKSYKVHEDRYYHDTVDDMYYHAVYDDGSKKTSLLECQLYDIGLSDYEGVQTFGGTIISVETDSGSFTGPVDESNILYVRRSKQFMYSDNDKYYSSFTGSSNYNIADRARTDMVFFTNEQYYVIVGTSLMKCTLKENVNEGEKVPYVVFKHRDEVFGSTNLKTIHSISEPEYSVDSSRIYSEIEIGYEKQDYDLGNNGNDEFNFSTTYTTGVTLNNSKLSLISPYRADCYGFEELIGKRGEETSSSDSDKQVFAVKCINNGGKYIVDRTIMVEGAYTNSVFNAPLAPVYMIEANKRYLASFTSLLKFASTEGNAGIKLDDRAVNTDVSLDDPLFGPGNIKFSTDSFIFPEDWNNTIVQIEWNGMIFKGNLMSLDVKPQETEALKYELIEIV</sequence>
<evidence type="ECO:0000313" key="3">
    <source>
        <dbReference type="Proteomes" id="UP000266497"/>
    </source>
</evidence>
<gene>
    <name evidence="2" type="ORF">DWY53_11485</name>
    <name evidence="1" type="ORF">GAY12_15995</name>
</gene>
<proteinExistence type="predicted"/>
<organism evidence="2 3">
    <name type="scientific">Phocaeicola vulgatus</name>
    <name type="common">Bacteroides vulgatus</name>
    <dbReference type="NCBI Taxonomy" id="821"/>
    <lineage>
        <taxon>Bacteria</taxon>
        <taxon>Pseudomonadati</taxon>
        <taxon>Bacteroidota</taxon>
        <taxon>Bacteroidia</taxon>
        <taxon>Bacteroidales</taxon>
        <taxon>Bacteroidaceae</taxon>
        <taxon>Phocaeicola</taxon>
    </lineage>
</organism>
<protein>
    <submittedName>
        <fullName evidence="2">Uncharacterized protein</fullName>
    </submittedName>
</protein>
<dbReference type="Proteomes" id="UP000266497">
    <property type="component" value="Unassembled WGS sequence"/>
</dbReference>
<accession>A0A395UPX5</accession>
<reference evidence="1 4" key="2">
    <citation type="journal article" date="2019" name="Nat. Med.">
        <title>A library of human gut bacterial isolates paired with longitudinal multiomics data enables mechanistic microbiome research.</title>
        <authorList>
            <person name="Poyet M."/>
            <person name="Groussin M."/>
            <person name="Gibbons S.M."/>
            <person name="Avila-Pacheco J."/>
            <person name="Jiang X."/>
            <person name="Kearney S.M."/>
            <person name="Perrotta A.R."/>
            <person name="Berdy B."/>
            <person name="Zhao S."/>
            <person name="Lieberman T.D."/>
            <person name="Swanson P.K."/>
            <person name="Smith M."/>
            <person name="Roesemann S."/>
            <person name="Alexander J.E."/>
            <person name="Rich S.A."/>
            <person name="Livny J."/>
            <person name="Vlamakis H."/>
            <person name="Clish C."/>
            <person name="Bullock K."/>
            <person name="Deik A."/>
            <person name="Scott J."/>
            <person name="Pierce K.A."/>
            <person name="Xavier R.J."/>
            <person name="Alm E.J."/>
        </authorList>
    </citation>
    <scope>NUCLEOTIDE SEQUENCE [LARGE SCALE GENOMIC DNA]</scope>
    <source>
        <strain evidence="1 4">BIOML-A98</strain>
    </source>
</reference>
<reference evidence="2 3" key="1">
    <citation type="submission" date="2018-08" db="EMBL/GenBank/DDBJ databases">
        <title>A genome reference for cultivated species of the human gut microbiota.</title>
        <authorList>
            <person name="Zou Y."/>
            <person name="Xue W."/>
            <person name="Luo G."/>
        </authorList>
    </citation>
    <scope>NUCLEOTIDE SEQUENCE [LARGE SCALE GENOMIC DNA]</scope>
    <source>
        <strain evidence="2 3">AF25-30LB</strain>
    </source>
</reference>
<dbReference type="RefSeq" id="WP_117873245.1">
    <property type="nucleotide sequence ID" value="NZ_JADNKE010000058.1"/>
</dbReference>
<dbReference type="EMBL" id="WDAL01000034">
    <property type="protein sequence ID" value="KAB6632572.1"/>
    <property type="molecule type" value="Genomic_DNA"/>
</dbReference>
<evidence type="ECO:0000313" key="2">
    <source>
        <dbReference type="EMBL" id="RGR38993.1"/>
    </source>
</evidence>
<dbReference type="EMBL" id="QRUD01000029">
    <property type="protein sequence ID" value="RGR38993.1"/>
    <property type="molecule type" value="Genomic_DNA"/>
</dbReference>
<evidence type="ECO:0000313" key="1">
    <source>
        <dbReference type="EMBL" id="KAB6632572.1"/>
    </source>
</evidence>
<evidence type="ECO:0000313" key="4">
    <source>
        <dbReference type="Proteomes" id="UP000462015"/>
    </source>
</evidence>
<dbReference type="Proteomes" id="UP000462015">
    <property type="component" value="Unassembled WGS sequence"/>
</dbReference>